<dbReference type="NCBIfam" id="TIGR00254">
    <property type="entry name" value="GGDEF"/>
    <property type="match status" value="1"/>
</dbReference>
<dbReference type="SUPFAM" id="SSF55073">
    <property type="entry name" value="Nucleotide cyclase"/>
    <property type="match status" value="1"/>
</dbReference>
<evidence type="ECO:0000313" key="5">
    <source>
        <dbReference type="Proteomes" id="UP001652504"/>
    </source>
</evidence>
<dbReference type="Pfam" id="PF00563">
    <property type="entry name" value="EAL"/>
    <property type="match status" value="1"/>
</dbReference>
<name>A0ABT3ACC5_9ALTE</name>
<dbReference type="CDD" id="cd01949">
    <property type="entry name" value="GGDEF"/>
    <property type="match status" value="1"/>
</dbReference>
<dbReference type="InterPro" id="IPR000160">
    <property type="entry name" value="GGDEF_dom"/>
</dbReference>
<dbReference type="EMBL" id="JAOWKX010000009">
    <property type="protein sequence ID" value="MCV2886284.1"/>
    <property type="molecule type" value="Genomic_DNA"/>
</dbReference>
<dbReference type="Gene3D" id="2.130.10.10">
    <property type="entry name" value="YVTN repeat-like/Quinoprotein amine dehydrogenase"/>
    <property type="match status" value="2"/>
</dbReference>
<dbReference type="Gene3D" id="3.30.450.20">
    <property type="entry name" value="PAS domain"/>
    <property type="match status" value="2"/>
</dbReference>
<dbReference type="PROSITE" id="PS50883">
    <property type="entry name" value="EAL"/>
    <property type="match status" value="1"/>
</dbReference>
<keyword evidence="1" id="KW-0472">Membrane</keyword>
<dbReference type="InterPro" id="IPR001633">
    <property type="entry name" value="EAL_dom"/>
</dbReference>
<dbReference type="InterPro" id="IPR043128">
    <property type="entry name" value="Rev_trsase/Diguanyl_cyclase"/>
</dbReference>
<dbReference type="InterPro" id="IPR013783">
    <property type="entry name" value="Ig-like_fold"/>
</dbReference>
<dbReference type="SUPFAM" id="SSF50952">
    <property type="entry name" value="Soluble quinoprotein glucose dehydrogenase"/>
    <property type="match status" value="1"/>
</dbReference>
<dbReference type="InterPro" id="IPR052155">
    <property type="entry name" value="Biofilm_reg_signaling"/>
</dbReference>
<dbReference type="InterPro" id="IPR013655">
    <property type="entry name" value="PAS_fold_3"/>
</dbReference>
<dbReference type="InterPro" id="IPR013656">
    <property type="entry name" value="PAS_4"/>
</dbReference>
<evidence type="ECO:0000256" key="1">
    <source>
        <dbReference type="SAM" id="Phobius"/>
    </source>
</evidence>
<evidence type="ECO:0000259" key="3">
    <source>
        <dbReference type="PROSITE" id="PS50887"/>
    </source>
</evidence>
<feature type="domain" description="GGDEF" evidence="3">
    <location>
        <begin position="1139"/>
        <end position="1272"/>
    </location>
</feature>
<dbReference type="SUPFAM" id="SSF55785">
    <property type="entry name" value="PYP-like sensor domain (PAS domain)"/>
    <property type="match status" value="2"/>
</dbReference>
<comment type="caution">
    <text evidence="4">The sequence shown here is derived from an EMBL/GenBank/DDBJ whole genome shotgun (WGS) entry which is preliminary data.</text>
</comment>
<feature type="domain" description="EAL" evidence="2">
    <location>
        <begin position="1281"/>
        <end position="1533"/>
    </location>
</feature>
<dbReference type="InterPro" id="IPR035965">
    <property type="entry name" value="PAS-like_dom_sf"/>
</dbReference>
<dbReference type="Gene3D" id="2.60.40.10">
    <property type="entry name" value="Immunoglobulins"/>
    <property type="match status" value="1"/>
</dbReference>
<dbReference type="Pfam" id="PF08447">
    <property type="entry name" value="PAS_3"/>
    <property type="match status" value="1"/>
</dbReference>
<dbReference type="InterPro" id="IPR011110">
    <property type="entry name" value="Reg_prop"/>
</dbReference>
<dbReference type="SMART" id="SM00052">
    <property type="entry name" value="EAL"/>
    <property type="match status" value="1"/>
</dbReference>
<dbReference type="RefSeq" id="WP_263713569.1">
    <property type="nucleotide sequence ID" value="NZ_JAOWKX010000009.1"/>
</dbReference>
<dbReference type="InterPro" id="IPR015943">
    <property type="entry name" value="WD40/YVTN_repeat-like_dom_sf"/>
</dbReference>
<dbReference type="CDD" id="cd01948">
    <property type="entry name" value="EAL"/>
    <property type="match status" value="1"/>
</dbReference>
<gene>
    <name evidence="4" type="ORF">OE749_16440</name>
</gene>
<dbReference type="PANTHER" id="PTHR44757">
    <property type="entry name" value="DIGUANYLATE CYCLASE DGCP"/>
    <property type="match status" value="1"/>
</dbReference>
<dbReference type="Proteomes" id="UP001652504">
    <property type="component" value="Unassembled WGS sequence"/>
</dbReference>
<dbReference type="PANTHER" id="PTHR44757:SF2">
    <property type="entry name" value="BIOFILM ARCHITECTURE MAINTENANCE PROTEIN MBAA"/>
    <property type="match status" value="1"/>
</dbReference>
<evidence type="ECO:0000259" key="2">
    <source>
        <dbReference type="PROSITE" id="PS50883"/>
    </source>
</evidence>
<dbReference type="Gene3D" id="3.20.20.450">
    <property type="entry name" value="EAL domain"/>
    <property type="match status" value="1"/>
</dbReference>
<keyword evidence="1" id="KW-1133">Transmembrane helix</keyword>
<dbReference type="InterPro" id="IPR011123">
    <property type="entry name" value="Y_Y_Y"/>
</dbReference>
<dbReference type="Pfam" id="PF08448">
    <property type="entry name" value="PAS_4"/>
    <property type="match status" value="1"/>
</dbReference>
<keyword evidence="1" id="KW-0812">Transmembrane</keyword>
<dbReference type="PROSITE" id="PS50887">
    <property type="entry name" value="GGDEF"/>
    <property type="match status" value="1"/>
</dbReference>
<reference evidence="4 5" key="1">
    <citation type="submission" date="2022-10" db="EMBL/GenBank/DDBJ databases">
        <title>Aestuariibacter sp. AA17 isolated from Montipora capitata coral fragment.</title>
        <authorList>
            <person name="Emsley S.A."/>
            <person name="Pfannmuller K.M."/>
            <person name="Loughran R.M."/>
            <person name="Shlafstein M."/>
            <person name="Papke E."/>
            <person name="Saw J.H."/>
            <person name="Ushijima B."/>
            <person name="Videau P."/>
        </authorList>
    </citation>
    <scope>NUCLEOTIDE SEQUENCE [LARGE SCALE GENOMIC DNA]</scope>
    <source>
        <strain evidence="4 5">AA17</strain>
    </source>
</reference>
<dbReference type="SUPFAM" id="SSF63829">
    <property type="entry name" value="Calcium-dependent phosphotriesterase"/>
    <property type="match status" value="2"/>
</dbReference>
<evidence type="ECO:0000313" key="4">
    <source>
        <dbReference type="EMBL" id="MCV2886284.1"/>
    </source>
</evidence>
<dbReference type="SMART" id="SM00267">
    <property type="entry name" value="GGDEF"/>
    <property type="match status" value="1"/>
</dbReference>
<dbReference type="InterPro" id="IPR035919">
    <property type="entry name" value="EAL_sf"/>
</dbReference>
<dbReference type="Pfam" id="PF00990">
    <property type="entry name" value="GGDEF"/>
    <property type="match status" value="1"/>
</dbReference>
<accession>A0ABT3ACC5</accession>
<protein>
    <submittedName>
        <fullName evidence="4">EAL domain-containing protein</fullName>
    </submittedName>
</protein>
<dbReference type="Pfam" id="PF07494">
    <property type="entry name" value="Reg_prop"/>
    <property type="match status" value="2"/>
</dbReference>
<feature type="transmembrane region" description="Helical" evidence="1">
    <location>
        <begin position="19"/>
        <end position="36"/>
    </location>
</feature>
<dbReference type="InterPro" id="IPR011041">
    <property type="entry name" value="Quinoprot_gluc/sorb_DH_b-prop"/>
</dbReference>
<dbReference type="Gene3D" id="3.30.70.270">
    <property type="match status" value="1"/>
</dbReference>
<sequence length="1536" mass="174255">MAIPALINRKIRNIKHVDVIRYVVVIVLFCMSWLTYATPLLNEPKFSVLSTASGLTQDSVTSLLVDQRGYLWVATHGGLNRFDGYQVKPVLGSDQVFKDITIDNVFMSKSGSIFVSSSVAGIHVLNPNTLESTRLGDWKLLSQPDFYDYASDFFAPQNSDRLLIALNERVIERRGNKNRVIYSLDDTDVFRGQAIRKIWANDNILLLATTSGLFGVNLKNGESKRIHHTRPVTENSNNQNVKLLRVDDGKTLWIGSVEGLYKSNLRGVENYILGKTDTVNVERVIETLNIWKMLPVDKQFYYVATDDGLYKLAPQTGKLIHLFRLTDSREYISDNNIVDMLLDKRGNLWLATRYDGAIYWVSRSTHFSNLTTNQNLASVSENKGQLSSGVVQSLYQSDKDTLWVGTRNGLNRVDVDTQKAAQFLVNQDKKALESNSTVYQVLPATANHLWLVTLNKLLLFDANTGAVVPPMFANKKAEELLSNNVWYAYKGHNDLLWVVTDFGVVTYSPETGEIHFVDGINEQLPVLDIYKIFDDIDKPDSFLIAAERALYRYHINDNTLTKVHSLTSDMLVKDLAPDSVVMCDKGLLWIAYPGHGLVAIDPSTGEEKVTLNRNNVLPTSVVYGLTKDRQGNIWMSSHQGILKLYPQNKHVQQFTVLDGIVTNEFNQGANLKLLDGRIVYGSQKGLTLFNPSQFQKSNQTAYHTWITEISIAGQPLEVSEHDDGTKYIELEHDQVGLEIRYSTLNYDSIQNTRYEYQLEGEERVLYPATKEPKVTFPTLKPGDYVFAVTAIDPITGKRSLPATLSIQVFHPPWASPVAYSFYVLLSLILLISWWSRRHIQERQIRDSHNEALKSRNRLTMALTASNSNIWEWDARKRLYYAPRMSDELGYGDLGNDISFDKHVSLIHASDRELYLQRWHYFIDNQAMGFDVTYRLKSQNGEWQWYRDVGSVVSDSHDPDHIVVSGTYTNVTESMANREKVRLFGEAFKHTRDWVMILNRHYKPVAANAAFNEAFGINEEAELEEQVAEVMQLGTKNQPNFWKKLYNLNTEEHWKGEENLQTKIGLGGHVLITLTSIDGNKSEGGADFYLLIMSDITEQKRAENKLRRLASYDSLTGLPNRTLLLDRVNHAIDQCKRQQKALGLFFIDLDRFKQVNDSLGHKAGDELLEIIAQRLKALLRQDDTVARLGGDEFVVVLENVKEPSKLSALASEMISVLEAPVTLGQQVVSVSSSIGIALFPGDAADAESLLRNADIAMYHAKEQGRSGYQYFTEHMNFQAQQRLELENKVKQGFKNDEFYNFYQPIIDAETGTVDGFELLMRWEHDGVFIPPDVFIPVAEELGLIEKMTFNAISRALPLIASWQACGRSIYLSVNLSARHFDRQMSLEEIADMLASHDLSVSNLRFEITEGALMRDYERAQAYMSSMTNYGFVIALDDFGTGYSSLKYLKEFPIDVLKIDKSFVEDIGYDTSDEAIIKATLSMADSLNMQCVAEGIEELKHIEFLTRYGCEKFQGYYFSRPVAAEDTMALTQESWQFD</sequence>
<dbReference type="SUPFAM" id="SSF141868">
    <property type="entry name" value="EAL domain-like"/>
    <property type="match status" value="1"/>
</dbReference>
<proteinExistence type="predicted"/>
<organism evidence="4 5">
    <name type="scientific">Fluctibacter corallii</name>
    <dbReference type="NCBI Taxonomy" id="2984329"/>
    <lineage>
        <taxon>Bacteria</taxon>
        <taxon>Pseudomonadati</taxon>
        <taxon>Pseudomonadota</taxon>
        <taxon>Gammaproteobacteria</taxon>
        <taxon>Alteromonadales</taxon>
        <taxon>Alteromonadaceae</taxon>
        <taxon>Fluctibacter</taxon>
    </lineage>
</organism>
<dbReference type="Pfam" id="PF07495">
    <property type="entry name" value="Y_Y_Y"/>
    <property type="match status" value="1"/>
</dbReference>
<dbReference type="InterPro" id="IPR029787">
    <property type="entry name" value="Nucleotide_cyclase"/>
</dbReference>
<keyword evidence="5" id="KW-1185">Reference proteome</keyword>